<dbReference type="Proteomes" id="UP000037069">
    <property type="component" value="Unassembled WGS sequence"/>
</dbReference>
<keyword evidence="1" id="KW-0472">Membrane</keyword>
<accession>A0A0L0CC93</accession>
<evidence type="ECO:0000256" key="1">
    <source>
        <dbReference type="SAM" id="Phobius"/>
    </source>
</evidence>
<dbReference type="EMBL" id="JRES01000615">
    <property type="protein sequence ID" value="KNC29852.1"/>
    <property type="molecule type" value="Genomic_DNA"/>
</dbReference>
<feature type="transmembrane region" description="Helical" evidence="1">
    <location>
        <begin position="222"/>
        <end position="242"/>
    </location>
</feature>
<keyword evidence="3" id="KW-1185">Reference proteome</keyword>
<feature type="transmembrane region" description="Helical" evidence="1">
    <location>
        <begin position="7"/>
        <end position="29"/>
    </location>
</feature>
<sequence length="262" mass="27108">MLNGTSGCVTLLFGGNDVVEVVAMAVFVAEVLFELNAHNLRLFSSLSTMFFSIEANVILLVVLTARAAIASLQMGLVSGGGVALRLSFVCGGRLGGSFVECLLGGEFGNGFLGTSAETPLSFPLCLGSDGASITGGGSLTTVSNSNSSSEEEGDCITGFVLLKRLIRIKGDSVKLLPSLISCFFSILSSVFGSFSAMSSSFFCFKASKACSLAFFNSSLRVLSFKSTSASSLSIVVLLYIFAMPSISSSNRLISSSSLASSL</sequence>
<keyword evidence="1" id="KW-0812">Transmembrane</keyword>
<protein>
    <submittedName>
        <fullName evidence="2">Uncharacterized protein</fullName>
    </submittedName>
</protein>
<gene>
    <name evidence="2" type="ORF">FF38_00628</name>
</gene>
<name>A0A0L0CC93_LUCCU</name>
<feature type="transmembrane region" description="Helical" evidence="1">
    <location>
        <begin position="49"/>
        <end position="69"/>
    </location>
</feature>
<evidence type="ECO:0000313" key="3">
    <source>
        <dbReference type="Proteomes" id="UP000037069"/>
    </source>
</evidence>
<dbReference type="AlphaFoldDB" id="A0A0L0CC93"/>
<comment type="caution">
    <text evidence="2">The sequence shown here is derived from an EMBL/GenBank/DDBJ whole genome shotgun (WGS) entry which is preliminary data.</text>
</comment>
<evidence type="ECO:0000313" key="2">
    <source>
        <dbReference type="EMBL" id="KNC29852.1"/>
    </source>
</evidence>
<feature type="transmembrane region" description="Helical" evidence="1">
    <location>
        <begin position="175"/>
        <end position="202"/>
    </location>
</feature>
<keyword evidence="1" id="KW-1133">Transmembrane helix</keyword>
<reference evidence="2 3" key="1">
    <citation type="journal article" date="2015" name="Nat. Commun.">
        <title>Lucilia cuprina genome unlocks parasitic fly biology to underpin future interventions.</title>
        <authorList>
            <person name="Anstead C.A."/>
            <person name="Korhonen P.K."/>
            <person name="Young N.D."/>
            <person name="Hall R.S."/>
            <person name="Jex A.R."/>
            <person name="Murali S.C."/>
            <person name="Hughes D.S."/>
            <person name="Lee S.F."/>
            <person name="Perry T."/>
            <person name="Stroehlein A.J."/>
            <person name="Ansell B.R."/>
            <person name="Breugelmans B."/>
            <person name="Hofmann A."/>
            <person name="Qu J."/>
            <person name="Dugan S."/>
            <person name="Lee S.L."/>
            <person name="Chao H."/>
            <person name="Dinh H."/>
            <person name="Han Y."/>
            <person name="Doddapaneni H.V."/>
            <person name="Worley K.C."/>
            <person name="Muzny D.M."/>
            <person name="Ioannidis P."/>
            <person name="Waterhouse R.M."/>
            <person name="Zdobnov E.M."/>
            <person name="James P.J."/>
            <person name="Bagnall N.H."/>
            <person name="Kotze A.C."/>
            <person name="Gibbs R.A."/>
            <person name="Richards S."/>
            <person name="Batterham P."/>
            <person name="Gasser R.B."/>
        </authorList>
    </citation>
    <scope>NUCLEOTIDE SEQUENCE [LARGE SCALE GENOMIC DNA]</scope>
    <source>
        <strain evidence="2 3">LS</strain>
        <tissue evidence="2">Full body</tissue>
    </source>
</reference>
<organism evidence="2 3">
    <name type="scientific">Lucilia cuprina</name>
    <name type="common">Green bottle fly</name>
    <name type="synonym">Australian sheep blowfly</name>
    <dbReference type="NCBI Taxonomy" id="7375"/>
    <lineage>
        <taxon>Eukaryota</taxon>
        <taxon>Metazoa</taxon>
        <taxon>Ecdysozoa</taxon>
        <taxon>Arthropoda</taxon>
        <taxon>Hexapoda</taxon>
        <taxon>Insecta</taxon>
        <taxon>Pterygota</taxon>
        <taxon>Neoptera</taxon>
        <taxon>Endopterygota</taxon>
        <taxon>Diptera</taxon>
        <taxon>Brachycera</taxon>
        <taxon>Muscomorpha</taxon>
        <taxon>Oestroidea</taxon>
        <taxon>Calliphoridae</taxon>
        <taxon>Luciliinae</taxon>
        <taxon>Lucilia</taxon>
    </lineage>
</organism>
<proteinExistence type="predicted"/>